<keyword evidence="3" id="KW-1185">Reference proteome</keyword>
<accession>A0AAN7HAZ9</accession>
<sequence length="600" mass="68956">MPGSTKQPTPPLLRLPQLVRYHIYRFVGLASWDGYPYIFDLHGADSRCRAFWTFSQPSPHGFHGLLLSCQDIYAEAATLLYSTNQFVLYYTNPGSLKPLLAMTPPSLSSLTALKIVLNQSSCHHRCRKLGETQDCCIRFSSDRRCDEPHHGRHQPSLLSPGNQGNDAPSAAIQALLDEWKASARHLSAHITSGRLELSLVCDIDPQHRTATDLAKSVLEPLQLLPLLRGSHIRLCRTANPRFLQFARDAAQQTCGITTPYLKPTSSKTALLTLPRELRLRILEYTDLVTPSKEVWWDRKIRRYAWVDAGGGTNCLDGVWSRCEFSECWYRSVTYIRTRGRPDGIGCFCRRQHAAFSTRCTCWAPPGPSLFLVCRVWCRDAQFVFFSANRFVVHDLRIYPAMPGGYIDGDYPYKHFAASEFLRAIVPTHCITYIRFLEIVFPLYLPSTWPRTDHPAMQNWRETVGWLRDKINGPAFSLRLIVAETISEHPPEAPIEEGEGDRIYTAYIDLLQPLRQLAEGHNGIARFYANLPYPWEWTLEGFRHLDMGWRPRWRWLMDKKRELKESAERQVMGDRYDSLYADGIEEPEPSLWQHVAYDHVM</sequence>
<evidence type="ECO:0000313" key="2">
    <source>
        <dbReference type="EMBL" id="KAK4243166.1"/>
    </source>
</evidence>
<feature type="compositionally biased region" description="Polar residues" evidence="1">
    <location>
        <begin position="156"/>
        <end position="165"/>
    </location>
</feature>
<dbReference type="Proteomes" id="UP001303647">
    <property type="component" value="Unassembled WGS sequence"/>
</dbReference>
<evidence type="ECO:0008006" key="4">
    <source>
        <dbReference type="Google" id="ProtNLM"/>
    </source>
</evidence>
<name>A0AAN7HAZ9_9PEZI</name>
<evidence type="ECO:0000313" key="3">
    <source>
        <dbReference type="Proteomes" id="UP001303647"/>
    </source>
</evidence>
<reference evidence="2" key="1">
    <citation type="journal article" date="2023" name="Mol. Phylogenet. Evol.">
        <title>Genome-scale phylogeny and comparative genomics of the fungal order Sordariales.</title>
        <authorList>
            <person name="Hensen N."/>
            <person name="Bonometti L."/>
            <person name="Westerberg I."/>
            <person name="Brannstrom I.O."/>
            <person name="Guillou S."/>
            <person name="Cros-Aarteil S."/>
            <person name="Calhoun S."/>
            <person name="Haridas S."/>
            <person name="Kuo A."/>
            <person name="Mondo S."/>
            <person name="Pangilinan J."/>
            <person name="Riley R."/>
            <person name="LaButti K."/>
            <person name="Andreopoulos B."/>
            <person name="Lipzen A."/>
            <person name="Chen C."/>
            <person name="Yan M."/>
            <person name="Daum C."/>
            <person name="Ng V."/>
            <person name="Clum A."/>
            <person name="Steindorff A."/>
            <person name="Ohm R.A."/>
            <person name="Martin F."/>
            <person name="Silar P."/>
            <person name="Natvig D.O."/>
            <person name="Lalanne C."/>
            <person name="Gautier V."/>
            <person name="Ament-Velasquez S.L."/>
            <person name="Kruys A."/>
            <person name="Hutchinson M.I."/>
            <person name="Powell A.J."/>
            <person name="Barry K."/>
            <person name="Miller A.N."/>
            <person name="Grigoriev I.V."/>
            <person name="Debuchy R."/>
            <person name="Gladieux P."/>
            <person name="Hiltunen Thoren M."/>
            <person name="Johannesson H."/>
        </authorList>
    </citation>
    <scope>NUCLEOTIDE SEQUENCE</scope>
    <source>
        <strain evidence="2">CBS 359.72</strain>
    </source>
</reference>
<comment type="caution">
    <text evidence="2">The sequence shown here is derived from an EMBL/GenBank/DDBJ whole genome shotgun (WGS) entry which is preliminary data.</text>
</comment>
<dbReference type="PANTHER" id="PTHR42085">
    <property type="entry name" value="F-BOX DOMAIN-CONTAINING PROTEIN"/>
    <property type="match status" value="1"/>
</dbReference>
<proteinExistence type="predicted"/>
<dbReference type="AlphaFoldDB" id="A0AAN7HAZ9"/>
<dbReference type="EMBL" id="MU857860">
    <property type="protein sequence ID" value="KAK4243166.1"/>
    <property type="molecule type" value="Genomic_DNA"/>
</dbReference>
<gene>
    <name evidence="2" type="ORF">C7999DRAFT_18446</name>
</gene>
<protein>
    <recommendedName>
        <fullName evidence="4">F-box domain-containing protein</fullName>
    </recommendedName>
</protein>
<feature type="region of interest" description="Disordered" evidence="1">
    <location>
        <begin position="144"/>
        <end position="165"/>
    </location>
</feature>
<organism evidence="2 3">
    <name type="scientific">Corynascus novoguineensis</name>
    <dbReference type="NCBI Taxonomy" id="1126955"/>
    <lineage>
        <taxon>Eukaryota</taxon>
        <taxon>Fungi</taxon>
        <taxon>Dikarya</taxon>
        <taxon>Ascomycota</taxon>
        <taxon>Pezizomycotina</taxon>
        <taxon>Sordariomycetes</taxon>
        <taxon>Sordariomycetidae</taxon>
        <taxon>Sordariales</taxon>
        <taxon>Chaetomiaceae</taxon>
        <taxon>Corynascus</taxon>
    </lineage>
</organism>
<reference evidence="2" key="2">
    <citation type="submission" date="2023-05" db="EMBL/GenBank/DDBJ databases">
        <authorList>
            <consortium name="Lawrence Berkeley National Laboratory"/>
            <person name="Steindorff A."/>
            <person name="Hensen N."/>
            <person name="Bonometti L."/>
            <person name="Westerberg I."/>
            <person name="Brannstrom I.O."/>
            <person name="Guillou S."/>
            <person name="Cros-Aarteil S."/>
            <person name="Calhoun S."/>
            <person name="Haridas S."/>
            <person name="Kuo A."/>
            <person name="Mondo S."/>
            <person name="Pangilinan J."/>
            <person name="Riley R."/>
            <person name="Labutti K."/>
            <person name="Andreopoulos B."/>
            <person name="Lipzen A."/>
            <person name="Chen C."/>
            <person name="Yanf M."/>
            <person name="Daum C."/>
            <person name="Ng V."/>
            <person name="Clum A."/>
            <person name="Ohm R."/>
            <person name="Martin F."/>
            <person name="Silar P."/>
            <person name="Natvig D."/>
            <person name="Lalanne C."/>
            <person name="Gautier V."/>
            <person name="Ament-Velasquez S.L."/>
            <person name="Kruys A."/>
            <person name="Hutchinson M.I."/>
            <person name="Powell A.J."/>
            <person name="Barry K."/>
            <person name="Miller A.N."/>
            <person name="Grigoriev I.V."/>
            <person name="Debuchy R."/>
            <person name="Gladieux P."/>
            <person name="Thoren M.H."/>
            <person name="Johannesson H."/>
        </authorList>
    </citation>
    <scope>NUCLEOTIDE SEQUENCE</scope>
    <source>
        <strain evidence="2">CBS 359.72</strain>
    </source>
</reference>
<evidence type="ECO:0000256" key="1">
    <source>
        <dbReference type="SAM" id="MobiDB-lite"/>
    </source>
</evidence>
<dbReference type="PANTHER" id="PTHR42085:SF1">
    <property type="entry name" value="F-BOX DOMAIN-CONTAINING PROTEIN"/>
    <property type="match status" value="1"/>
</dbReference>
<dbReference type="InterPro" id="IPR038883">
    <property type="entry name" value="AN11006-like"/>
</dbReference>